<reference evidence="2" key="1">
    <citation type="submission" date="2012-06" db="EMBL/GenBank/DDBJ databases">
        <title>The genome sequence of Coniosporium apollinis CBS 100218.</title>
        <authorList>
            <consortium name="The Broad Institute Genome Sequencing Platform"/>
            <person name="Cuomo C."/>
            <person name="Gorbushina A."/>
            <person name="Noack S."/>
            <person name="Walker B."/>
            <person name="Young S.K."/>
            <person name="Zeng Q."/>
            <person name="Gargeya S."/>
            <person name="Fitzgerald M."/>
            <person name="Haas B."/>
            <person name="Abouelleil A."/>
            <person name="Alvarado L."/>
            <person name="Arachchi H.M."/>
            <person name="Berlin A.M."/>
            <person name="Chapman S.B."/>
            <person name="Goldberg J."/>
            <person name="Griggs A."/>
            <person name="Gujja S."/>
            <person name="Hansen M."/>
            <person name="Howarth C."/>
            <person name="Imamovic A."/>
            <person name="Larimer J."/>
            <person name="McCowan C."/>
            <person name="Montmayeur A."/>
            <person name="Murphy C."/>
            <person name="Neiman D."/>
            <person name="Pearson M."/>
            <person name="Priest M."/>
            <person name="Roberts A."/>
            <person name="Saif S."/>
            <person name="Shea T."/>
            <person name="Sisk P."/>
            <person name="Sykes S."/>
            <person name="Wortman J."/>
            <person name="Nusbaum C."/>
            <person name="Birren B."/>
        </authorList>
    </citation>
    <scope>NUCLEOTIDE SEQUENCE [LARGE SCALE GENOMIC DNA]</scope>
    <source>
        <strain evidence="2">CBS 100218</strain>
    </source>
</reference>
<evidence type="ECO:0000313" key="2">
    <source>
        <dbReference type="Proteomes" id="UP000016924"/>
    </source>
</evidence>
<organism evidence="1 2">
    <name type="scientific">Coniosporium apollinis (strain CBS 100218)</name>
    <name type="common">Rock-inhabiting black yeast</name>
    <dbReference type="NCBI Taxonomy" id="1168221"/>
    <lineage>
        <taxon>Eukaryota</taxon>
        <taxon>Fungi</taxon>
        <taxon>Dikarya</taxon>
        <taxon>Ascomycota</taxon>
        <taxon>Pezizomycotina</taxon>
        <taxon>Dothideomycetes</taxon>
        <taxon>Dothideomycetes incertae sedis</taxon>
        <taxon>Coniosporium</taxon>
    </lineage>
</organism>
<dbReference type="GeneID" id="19902889"/>
<dbReference type="EMBL" id="JH767580">
    <property type="protein sequence ID" value="EON66480.1"/>
    <property type="molecule type" value="Genomic_DNA"/>
</dbReference>
<keyword evidence="2" id="KW-1185">Reference proteome</keyword>
<dbReference type="STRING" id="1168221.R7YX25"/>
<proteinExistence type="predicted"/>
<dbReference type="AlphaFoldDB" id="R7YX25"/>
<dbReference type="RefSeq" id="XP_007781797.1">
    <property type="nucleotide sequence ID" value="XM_007783607.1"/>
</dbReference>
<dbReference type="OrthoDB" id="66095at2759"/>
<dbReference type="OMA" id="DEYRIVW"/>
<dbReference type="HOGENOM" id="CLU_041809_1_0_1"/>
<sequence>MAESQSITSSPTSRATYIPSPQNVRRLRFLLTTLSGLPPELTDLIIDFAEYWPVLKSSSKEFVRVSASVTTEYNAALLYHVTREPIPKPLRGERVAVKDVKFRIRSWDQGQIGQYRYGPVAVSQDWNGQPENYGTYSGSGTWFEACVLRTRDADAEAKPRAPRRIFQPDTAYTWDFDGWELVWRDAPLDQERQATWRLQTNVCASSFEKQHEVVWSRHANESPTEGSGDGMGFVAALKPGDHIGVWCPKWMNYVREIAIEMRYAM</sequence>
<gene>
    <name evidence="1" type="ORF">W97_05578</name>
</gene>
<name>R7YX25_CONA1</name>
<evidence type="ECO:0000313" key="1">
    <source>
        <dbReference type="EMBL" id="EON66480.1"/>
    </source>
</evidence>
<accession>R7YX25</accession>
<protein>
    <submittedName>
        <fullName evidence="1">Uncharacterized protein</fullName>
    </submittedName>
</protein>
<dbReference type="eggNOG" id="ENOG502SB0Z">
    <property type="taxonomic scope" value="Eukaryota"/>
</dbReference>
<dbReference type="Proteomes" id="UP000016924">
    <property type="component" value="Unassembled WGS sequence"/>
</dbReference>